<organism evidence="1 2">
    <name type="scientific">Roseomonas acroporae</name>
    <dbReference type="NCBI Taxonomy" id="2937791"/>
    <lineage>
        <taxon>Bacteria</taxon>
        <taxon>Pseudomonadati</taxon>
        <taxon>Pseudomonadota</taxon>
        <taxon>Alphaproteobacteria</taxon>
        <taxon>Acetobacterales</taxon>
        <taxon>Roseomonadaceae</taxon>
        <taxon>Roseomonas</taxon>
    </lineage>
</organism>
<proteinExistence type="predicted"/>
<comment type="caution">
    <text evidence="1">The sequence shown here is derived from an EMBL/GenBank/DDBJ whole genome shotgun (WGS) entry which is preliminary data.</text>
</comment>
<gene>
    <name evidence="1" type="ORF">M0638_18985</name>
</gene>
<accession>A0A9X2BYX6</accession>
<dbReference type="RefSeq" id="WP_248668580.1">
    <property type="nucleotide sequence ID" value="NZ_JALPRX010000086.1"/>
</dbReference>
<evidence type="ECO:0000313" key="2">
    <source>
        <dbReference type="Proteomes" id="UP001139516"/>
    </source>
</evidence>
<name>A0A9X2BYX6_9PROT</name>
<evidence type="ECO:0000313" key="1">
    <source>
        <dbReference type="EMBL" id="MCK8786465.1"/>
    </source>
</evidence>
<sequence length="83" mass="8970">MLVLEMSVAALIAQLPQASLEEVVGMLSFVAGAAEEAEDVAVPAGEEQLAQIRHWAHEMLGRVMVSRKASRGTAPQDRSQDKR</sequence>
<reference evidence="1" key="1">
    <citation type="submission" date="2022-04" db="EMBL/GenBank/DDBJ databases">
        <title>Roseomonas acroporae sp. nov., isolated from coral Acropora digitifera.</title>
        <authorList>
            <person name="Sun H."/>
        </authorList>
    </citation>
    <scope>NUCLEOTIDE SEQUENCE</scope>
    <source>
        <strain evidence="1">NAR14</strain>
    </source>
</reference>
<dbReference type="Proteomes" id="UP001139516">
    <property type="component" value="Unassembled WGS sequence"/>
</dbReference>
<keyword evidence="2" id="KW-1185">Reference proteome</keyword>
<dbReference type="EMBL" id="JALPRX010000086">
    <property type="protein sequence ID" value="MCK8786465.1"/>
    <property type="molecule type" value="Genomic_DNA"/>
</dbReference>
<protein>
    <submittedName>
        <fullName evidence="1">Uncharacterized protein</fullName>
    </submittedName>
</protein>
<dbReference type="AlphaFoldDB" id="A0A9X2BYX6"/>